<protein>
    <submittedName>
        <fullName evidence="10">ABC-type transport system, involved in lipoprotein release, permease component</fullName>
    </submittedName>
</protein>
<evidence type="ECO:0000256" key="5">
    <source>
        <dbReference type="ARBA" id="ARBA00022989"/>
    </source>
</evidence>
<dbReference type="Pfam" id="PF12704">
    <property type="entry name" value="MacB_PCD"/>
    <property type="match status" value="1"/>
</dbReference>
<feature type="transmembrane region" description="Helical" evidence="7">
    <location>
        <begin position="318"/>
        <end position="347"/>
    </location>
</feature>
<dbReference type="AlphaFoldDB" id="G8QRZ3"/>
<feature type="transmembrane region" description="Helical" evidence="7">
    <location>
        <begin position="271"/>
        <end position="297"/>
    </location>
</feature>
<dbReference type="PANTHER" id="PTHR30489">
    <property type="entry name" value="LIPOPROTEIN-RELEASING SYSTEM TRANSMEMBRANE PROTEIN LOLE"/>
    <property type="match status" value="1"/>
</dbReference>
<keyword evidence="10" id="KW-0449">Lipoprotein</keyword>
<evidence type="ECO:0000256" key="4">
    <source>
        <dbReference type="ARBA" id="ARBA00022692"/>
    </source>
</evidence>
<dbReference type="OrthoDB" id="9770099at2"/>
<reference evidence="10 11" key="1">
    <citation type="submission" date="2011-11" db="EMBL/GenBank/DDBJ databases">
        <title>Complete sequence of Spirochaeta sp. grapes.</title>
        <authorList>
            <consortium name="US DOE Joint Genome Institute"/>
            <person name="Lucas S."/>
            <person name="Han J."/>
            <person name="Lapidus A."/>
            <person name="Cheng J.-F."/>
            <person name="Goodwin L."/>
            <person name="Pitluck S."/>
            <person name="Peters L."/>
            <person name="Ovchinnikova G."/>
            <person name="Munk A.C."/>
            <person name="Detter J.C."/>
            <person name="Han C."/>
            <person name="Tapia R."/>
            <person name="Land M."/>
            <person name="Hauser L."/>
            <person name="Kyrpides N."/>
            <person name="Ivanova N."/>
            <person name="Pagani I."/>
            <person name="Ritalahtilisa K."/>
            <person name="Loeffler F."/>
            <person name="Woyke T."/>
        </authorList>
    </citation>
    <scope>NUCLEOTIDE SEQUENCE [LARGE SCALE GENOMIC DNA]</scope>
    <source>
        <strain evidence="11">ATCC BAA-1885 / DSM 22778 / Grapes</strain>
    </source>
</reference>
<keyword evidence="6 7" id="KW-0472">Membrane</keyword>
<evidence type="ECO:0000256" key="1">
    <source>
        <dbReference type="ARBA" id="ARBA00004651"/>
    </source>
</evidence>
<dbReference type="HOGENOM" id="CLU_000604_8_6_12"/>
<comment type="subcellular location">
    <subcellularLocation>
        <location evidence="1">Cell membrane</location>
        <topology evidence="1">Multi-pass membrane protein</topology>
    </subcellularLocation>
</comment>
<proteinExistence type="inferred from homology"/>
<sequence length="411" mass="45181">MAMKLTRIAYRNIARNIRRSILSGSAIAVSAMSIVLLFALIGGMEKDMANNLKTYYTGEIRIRNADFEKFERYNPLHLSVDLATVTPILKRNPSIVTYAPRINFPASMYLGENNHAVMGVGVDFSKEAEFIDFPSIIKEGKLPQPGKNEMLMGSALAKELKLSLGDKITLLSTTAVRGSNAITLQLVGIVSFPVAPLNASSLWAPLDRVQHFLRMDGTSQEIILRVSEGTNEKETAIQIKDEIASATGQELEVKAWKDLNTLYGMIELASIVYYFIGAFFLFLGSTVIINTTMMVIFERMREIGTLSALGMRGRELTRLFFLEGLFISIIGAGVGVILGMAITQYLGITGLNFTDAMSGIDMEISSILYPSLSIPKALLIYVYSVAISSAATFIPSRRASKIQPVEALRYV</sequence>
<dbReference type="Proteomes" id="UP000005632">
    <property type="component" value="Chromosome"/>
</dbReference>
<keyword evidence="11" id="KW-1185">Reference proteome</keyword>
<dbReference type="KEGG" id="sgp:SpiGrapes_2215"/>
<evidence type="ECO:0000256" key="6">
    <source>
        <dbReference type="ARBA" id="ARBA00023136"/>
    </source>
</evidence>
<name>G8QRZ3_SPHPG</name>
<dbReference type="Pfam" id="PF02687">
    <property type="entry name" value="FtsX"/>
    <property type="match status" value="1"/>
</dbReference>
<evidence type="ECO:0000259" key="8">
    <source>
        <dbReference type="Pfam" id="PF02687"/>
    </source>
</evidence>
<evidence type="ECO:0000313" key="11">
    <source>
        <dbReference type="Proteomes" id="UP000005632"/>
    </source>
</evidence>
<accession>G8QRZ3</accession>
<dbReference type="InterPro" id="IPR051447">
    <property type="entry name" value="Lipoprotein-release_system"/>
</dbReference>
<comment type="similarity">
    <text evidence="2">Belongs to the ABC-4 integral membrane protein family. LolC/E subfamily.</text>
</comment>
<dbReference type="STRING" id="158190.SpiGrapes_2215"/>
<feature type="domain" description="ABC3 transporter permease C-terminal" evidence="8">
    <location>
        <begin position="275"/>
        <end position="404"/>
    </location>
</feature>
<evidence type="ECO:0000313" key="10">
    <source>
        <dbReference type="EMBL" id="AEV29991.1"/>
    </source>
</evidence>
<feature type="transmembrane region" description="Helical" evidence="7">
    <location>
        <begin position="21"/>
        <end position="44"/>
    </location>
</feature>
<dbReference type="InterPro" id="IPR025857">
    <property type="entry name" value="MacB_PCD"/>
</dbReference>
<keyword evidence="5 7" id="KW-1133">Transmembrane helix</keyword>
<evidence type="ECO:0000256" key="3">
    <source>
        <dbReference type="ARBA" id="ARBA00022475"/>
    </source>
</evidence>
<dbReference type="GO" id="GO:0044874">
    <property type="term" value="P:lipoprotein localization to outer membrane"/>
    <property type="evidence" value="ECO:0007669"/>
    <property type="project" value="TreeGrafter"/>
</dbReference>
<dbReference type="InterPro" id="IPR003838">
    <property type="entry name" value="ABC3_permease_C"/>
</dbReference>
<keyword evidence="3" id="KW-1003">Cell membrane</keyword>
<feature type="transmembrane region" description="Helical" evidence="7">
    <location>
        <begin position="367"/>
        <end position="394"/>
    </location>
</feature>
<dbReference type="EMBL" id="CP003155">
    <property type="protein sequence ID" value="AEV29991.1"/>
    <property type="molecule type" value="Genomic_DNA"/>
</dbReference>
<feature type="domain" description="MacB-like periplasmic core" evidence="9">
    <location>
        <begin position="21"/>
        <end position="240"/>
    </location>
</feature>
<dbReference type="PANTHER" id="PTHR30489:SF0">
    <property type="entry name" value="LIPOPROTEIN-RELEASING SYSTEM TRANSMEMBRANE PROTEIN LOLE"/>
    <property type="match status" value="1"/>
</dbReference>
<evidence type="ECO:0000259" key="9">
    <source>
        <dbReference type="Pfam" id="PF12704"/>
    </source>
</evidence>
<evidence type="ECO:0000256" key="2">
    <source>
        <dbReference type="ARBA" id="ARBA00005236"/>
    </source>
</evidence>
<keyword evidence="4 7" id="KW-0812">Transmembrane</keyword>
<organism evidence="10 11">
    <name type="scientific">Sphaerochaeta pleomorpha (strain ATCC BAA-1885 / DSM 22778 / Grapes)</name>
    <dbReference type="NCBI Taxonomy" id="158190"/>
    <lineage>
        <taxon>Bacteria</taxon>
        <taxon>Pseudomonadati</taxon>
        <taxon>Spirochaetota</taxon>
        <taxon>Spirochaetia</taxon>
        <taxon>Spirochaetales</taxon>
        <taxon>Sphaerochaetaceae</taxon>
        <taxon>Sphaerochaeta</taxon>
    </lineage>
</organism>
<gene>
    <name evidence="10" type="ordered locus">SpiGrapes_2215</name>
</gene>
<evidence type="ECO:0000256" key="7">
    <source>
        <dbReference type="SAM" id="Phobius"/>
    </source>
</evidence>
<dbReference type="GO" id="GO:0098797">
    <property type="term" value="C:plasma membrane protein complex"/>
    <property type="evidence" value="ECO:0007669"/>
    <property type="project" value="TreeGrafter"/>
</dbReference>
<dbReference type="eggNOG" id="COG4591">
    <property type="taxonomic scope" value="Bacteria"/>
</dbReference>